<proteinExistence type="predicted"/>
<name>A0ABW4ZMI3_9SPHI</name>
<sequence>MALLFQNNIDLRQFSKELAVAASLTHFSSRKFSLEDSLLNSSKDFIQ</sequence>
<keyword evidence="2" id="KW-1185">Reference proteome</keyword>
<organism evidence="1 2">
    <name type="scientific">Paradesertivirga mongoliensis</name>
    <dbReference type="NCBI Taxonomy" id="2100740"/>
    <lineage>
        <taxon>Bacteria</taxon>
        <taxon>Pseudomonadati</taxon>
        <taxon>Bacteroidota</taxon>
        <taxon>Sphingobacteriia</taxon>
        <taxon>Sphingobacteriales</taxon>
        <taxon>Sphingobacteriaceae</taxon>
        <taxon>Paradesertivirga</taxon>
    </lineage>
</organism>
<dbReference type="EMBL" id="JBHUHZ010000002">
    <property type="protein sequence ID" value="MFD2163145.1"/>
    <property type="molecule type" value="Genomic_DNA"/>
</dbReference>
<evidence type="ECO:0000313" key="2">
    <source>
        <dbReference type="Proteomes" id="UP001597387"/>
    </source>
</evidence>
<evidence type="ECO:0000313" key="1">
    <source>
        <dbReference type="EMBL" id="MFD2163145.1"/>
    </source>
</evidence>
<protein>
    <submittedName>
        <fullName evidence="1">Uncharacterized protein</fullName>
    </submittedName>
</protein>
<gene>
    <name evidence="1" type="ORF">ACFSJU_12135</name>
</gene>
<accession>A0ABW4ZMI3</accession>
<dbReference type="Proteomes" id="UP001597387">
    <property type="component" value="Unassembled WGS sequence"/>
</dbReference>
<dbReference type="RefSeq" id="WP_255901347.1">
    <property type="nucleotide sequence ID" value="NZ_JAFMZO010000002.1"/>
</dbReference>
<comment type="caution">
    <text evidence="1">The sequence shown here is derived from an EMBL/GenBank/DDBJ whole genome shotgun (WGS) entry which is preliminary data.</text>
</comment>
<reference evidence="2" key="1">
    <citation type="journal article" date="2019" name="Int. J. Syst. Evol. Microbiol.">
        <title>The Global Catalogue of Microorganisms (GCM) 10K type strain sequencing project: providing services to taxonomists for standard genome sequencing and annotation.</title>
        <authorList>
            <consortium name="The Broad Institute Genomics Platform"/>
            <consortium name="The Broad Institute Genome Sequencing Center for Infectious Disease"/>
            <person name="Wu L."/>
            <person name="Ma J."/>
        </authorList>
    </citation>
    <scope>NUCLEOTIDE SEQUENCE [LARGE SCALE GENOMIC DNA]</scope>
    <source>
        <strain evidence="2">KCTC 42217</strain>
    </source>
</reference>